<feature type="transmembrane region" description="Helical" evidence="12">
    <location>
        <begin position="212"/>
        <end position="230"/>
    </location>
</feature>
<dbReference type="AlphaFoldDB" id="A0A6S7CUR1"/>
<dbReference type="InterPro" id="IPR003780">
    <property type="entry name" value="COX15/CtaA_fam"/>
</dbReference>
<gene>
    <name evidence="13" type="primary">ctaA</name>
    <name evidence="13" type="ORF">LMG28138_02634</name>
</gene>
<dbReference type="EC" id="1.3.-.-" evidence="13"/>
<keyword evidence="6 13" id="KW-0560">Oxidoreductase</keyword>
<keyword evidence="7" id="KW-0408">Iron</keyword>
<comment type="pathway">
    <text evidence="11">Porphyrin-containing compound metabolism.</text>
</comment>
<keyword evidence="8" id="KW-0350">Heme biosynthesis</keyword>
<evidence type="ECO:0000256" key="7">
    <source>
        <dbReference type="ARBA" id="ARBA00023004"/>
    </source>
</evidence>
<feature type="transmembrane region" description="Helical" evidence="12">
    <location>
        <begin position="159"/>
        <end position="180"/>
    </location>
</feature>
<proteinExistence type="predicted"/>
<evidence type="ECO:0000256" key="11">
    <source>
        <dbReference type="ARBA" id="ARBA00023444"/>
    </source>
</evidence>
<dbReference type="RefSeq" id="WP_175105198.1">
    <property type="nucleotide sequence ID" value="NZ_CADIKM010000010.1"/>
</dbReference>
<evidence type="ECO:0000256" key="2">
    <source>
        <dbReference type="ARBA" id="ARBA00022475"/>
    </source>
</evidence>
<keyword evidence="2" id="KW-1003">Cell membrane</keyword>
<reference evidence="13 14" key="1">
    <citation type="submission" date="2020-04" db="EMBL/GenBank/DDBJ databases">
        <authorList>
            <person name="De Canck E."/>
        </authorList>
    </citation>
    <scope>NUCLEOTIDE SEQUENCE [LARGE SCALE GENOMIC DNA]</scope>
    <source>
        <strain evidence="13 14">LMG 28138</strain>
    </source>
</reference>
<evidence type="ECO:0000313" key="13">
    <source>
        <dbReference type="EMBL" id="CAB3788563.1"/>
    </source>
</evidence>
<feature type="transmembrane region" description="Helical" evidence="12">
    <location>
        <begin position="314"/>
        <end position="336"/>
    </location>
</feature>
<evidence type="ECO:0000256" key="9">
    <source>
        <dbReference type="ARBA" id="ARBA00023136"/>
    </source>
</evidence>
<dbReference type="GO" id="GO:0016491">
    <property type="term" value="F:oxidoreductase activity"/>
    <property type="evidence" value="ECO:0007669"/>
    <property type="project" value="UniProtKB-KW"/>
</dbReference>
<accession>A0A6S7CUR1</accession>
<evidence type="ECO:0000256" key="1">
    <source>
        <dbReference type="ARBA" id="ARBA00004141"/>
    </source>
</evidence>
<dbReference type="GO" id="GO:0016020">
    <property type="term" value="C:membrane"/>
    <property type="evidence" value="ECO:0007669"/>
    <property type="project" value="UniProtKB-SubCell"/>
</dbReference>
<keyword evidence="9 12" id="KW-0472">Membrane</keyword>
<evidence type="ECO:0000256" key="8">
    <source>
        <dbReference type="ARBA" id="ARBA00023133"/>
    </source>
</evidence>
<name>A0A6S7CUR1_9BURK</name>
<organism evidence="13 14">
    <name type="scientific">Pararobbsia alpina</name>
    <dbReference type="NCBI Taxonomy" id="621374"/>
    <lineage>
        <taxon>Bacteria</taxon>
        <taxon>Pseudomonadati</taxon>
        <taxon>Pseudomonadota</taxon>
        <taxon>Betaproteobacteria</taxon>
        <taxon>Burkholderiales</taxon>
        <taxon>Burkholderiaceae</taxon>
        <taxon>Pararobbsia</taxon>
    </lineage>
</organism>
<keyword evidence="10" id="KW-1015">Disulfide bond</keyword>
<dbReference type="PANTHER" id="PTHR35457:SF1">
    <property type="entry name" value="HEME A SYNTHASE"/>
    <property type="match status" value="1"/>
</dbReference>
<feature type="transmembrane region" description="Helical" evidence="12">
    <location>
        <begin position="284"/>
        <end position="302"/>
    </location>
</feature>
<keyword evidence="14" id="KW-1185">Reference proteome</keyword>
<dbReference type="Proteomes" id="UP000494115">
    <property type="component" value="Unassembled WGS sequence"/>
</dbReference>
<dbReference type="EMBL" id="CADIKM010000010">
    <property type="protein sequence ID" value="CAB3788563.1"/>
    <property type="molecule type" value="Genomic_DNA"/>
</dbReference>
<dbReference type="Pfam" id="PF02628">
    <property type="entry name" value="COX15-CtaA"/>
    <property type="match status" value="1"/>
</dbReference>
<evidence type="ECO:0000256" key="5">
    <source>
        <dbReference type="ARBA" id="ARBA00022989"/>
    </source>
</evidence>
<feature type="transmembrane region" description="Helical" evidence="12">
    <location>
        <begin position="342"/>
        <end position="360"/>
    </location>
</feature>
<sequence>MFILQLGLIGLCVALVPLSYVWGSGDPDKFRKLVWVTTFLTLDLVMFGSFTRLTDSGLGCPDWPGCYASASPFVAHAQIHAAQAAMPSGPVTMSKAWIEMVHRYIAMAVGVLIIAQVLIAWLRRRRLAINPWGPTALLVLVLVQGAFGAWTVTLKLQPVIVTTHLLLGLALLAGLGLLAASRSASVAGRGADAGGRSSALLVLPSSARWRRAALLGLALLVIQIALGGWVSTNYAVLACTDFPTCNGQWLPAMDFVNGFHLWRALGRTGDGGYITQDALVAIHWTHRTFAFVVFFYVGALALRLRTDPALRRLATGLLAVLVIQLASGLANVLLSWPLPVAVAHNGGAAVLLLLLCMLNFRFVSRRANSVTAPSQLGVSA</sequence>
<evidence type="ECO:0000256" key="6">
    <source>
        <dbReference type="ARBA" id="ARBA00023002"/>
    </source>
</evidence>
<protein>
    <submittedName>
        <fullName evidence="13">Heme A synthase</fullName>
        <ecNumber evidence="13">1.3.-.-</ecNumber>
    </submittedName>
</protein>
<evidence type="ECO:0000313" key="14">
    <source>
        <dbReference type="Proteomes" id="UP000494115"/>
    </source>
</evidence>
<dbReference type="GO" id="GO:0046872">
    <property type="term" value="F:metal ion binding"/>
    <property type="evidence" value="ECO:0007669"/>
    <property type="project" value="UniProtKB-KW"/>
</dbReference>
<evidence type="ECO:0000256" key="4">
    <source>
        <dbReference type="ARBA" id="ARBA00022723"/>
    </source>
</evidence>
<dbReference type="PANTHER" id="PTHR35457">
    <property type="entry name" value="HEME A SYNTHASE"/>
    <property type="match status" value="1"/>
</dbReference>
<dbReference type="InterPro" id="IPR050450">
    <property type="entry name" value="COX15/CtaA_HemeA_synthase"/>
</dbReference>
<feature type="transmembrane region" description="Helical" evidence="12">
    <location>
        <begin position="134"/>
        <end position="153"/>
    </location>
</feature>
<feature type="transmembrane region" description="Helical" evidence="12">
    <location>
        <begin position="104"/>
        <end position="122"/>
    </location>
</feature>
<evidence type="ECO:0000256" key="10">
    <source>
        <dbReference type="ARBA" id="ARBA00023157"/>
    </source>
</evidence>
<keyword evidence="3 12" id="KW-0812">Transmembrane</keyword>
<evidence type="ECO:0000256" key="3">
    <source>
        <dbReference type="ARBA" id="ARBA00022692"/>
    </source>
</evidence>
<evidence type="ECO:0000256" key="12">
    <source>
        <dbReference type="SAM" id="Phobius"/>
    </source>
</evidence>
<keyword evidence="5 12" id="KW-1133">Transmembrane helix</keyword>
<comment type="subcellular location">
    <subcellularLocation>
        <location evidence="1">Membrane</location>
        <topology evidence="1">Multi-pass membrane protein</topology>
    </subcellularLocation>
</comment>
<dbReference type="GO" id="GO:0006784">
    <property type="term" value="P:heme A biosynthetic process"/>
    <property type="evidence" value="ECO:0007669"/>
    <property type="project" value="InterPro"/>
</dbReference>
<keyword evidence="4" id="KW-0479">Metal-binding</keyword>